<proteinExistence type="predicted"/>
<dbReference type="GO" id="GO:0071281">
    <property type="term" value="P:cellular response to iron ion"/>
    <property type="evidence" value="ECO:0007669"/>
    <property type="project" value="TreeGrafter"/>
</dbReference>
<evidence type="ECO:0000256" key="1">
    <source>
        <dbReference type="SAM" id="Coils"/>
    </source>
</evidence>
<reference evidence="3 4" key="1">
    <citation type="submission" date="2016-10" db="EMBL/GenBank/DDBJ databases">
        <authorList>
            <person name="de Groot N.N."/>
        </authorList>
    </citation>
    <scope>NUCLEOTIDE SEQUENCE [LARGE SCALE GENOMIC DNA]</scope>
    <source>
        <strain evidence="3 4">DSM 26130</strain>
    </source>
</reference>
<dbReference type="PANTHER" id="PTHR30535">
    <property type="entry name" value="VITAMIN B12-BINDING PROTEIN"/>
    <property type="match status" value="1"/>
</dbReference>
<evidence type="ECO:0000313" key="3">
    <source>
        <dbReference type="EMBL" id="SFC06886.1"/>
    </source>
</evidence>
<dbReference type="SUPFAM" id="SSF53807">
    <property type="entry name" value="Helical backbone' metal receptor"/>
    <property type="match status" value="1"/>
</dbReference>
<keyword evidence="4" id="KW-1185">Reference proteome</keyword>
<feature type="domain" description="Fe/B12 periplasmic-binding" evidence="2">
    <location>
        <begin position="120"/>
        <end position="395"/>
    </location>
</feature>
<dbReference type="AlphaFoldDB" id="A0A1I1G6D2"/>
<evidence type="ECO:0000313" key="4">
    <source>
        <dbReference type="Proteomes" id="UP000198598"/>
    </source>
</evidence>
<dbReference type="InterPro" id="IPR050902">
    <property type="entry name" value="ABC_Transporter_SBP"/>
</dbReference>
<sequence>MTIQTIPFPRAEQKSRIWPMLRSSLFFLAVHWLFFGCSASATLTEQAESPQTQKEYVGEKAVIHYAKGFSIKYFTNYKVVTIVSPFEKTADTVRYALVQRGTAHPKGFSSHQIIEIPIRNLVAMSSMHVGLVGFLDAEDVLVGLGDLKYVSSPKVIERIKAGKIAELGKGQSINEEKLITMHPDLLMAMGSPVARMDRYATVNEAGVPVLINSEWVETTPLGRAEWVKLMAALLNKEKEVNQKFAQVEKEYNRLTALTRTISPKPSLISGINSKDAWFVPDGDSYMTKFFQDAGGTYHWSKTKATGSLPLNFEAVYPIALNADFWLNVGIGNLESKQDILAKDARYADFKAFKAGRIYSYGKQINERGSNAFWESGAVNPQLVLADLIKILHPDLLPKHELVYYKQIK</sequence>
<dbReference type="STRING" id="662367.SAMN05216167_101390"/>
<evidence type="ECO:0000259" key="2">
    <source>
        <dbReference type="PROSITE" id="PS50983"/>
    </source>
</evidence>
<dbReference type="RefSeq" id="WP_245776486.1">
    <property type="nucleotide sequence ID" value="NZ_FOLQ01000001.1"/>
</dbReference>
<dbReference type="InterPro" id="IPR002491">
    <property type="entry name" value="ABC_transptr_periplasmic_BD"/>
</dbReference>
<protein>
    <submittedName>
        <fullName evidence="3">Iron complex transport system substrate-binding protein</fullName>
    </submittedName>
</protein>
<dbReference type="PANTHER" id="PTHR30535:SF34">
    <property type="entry name" value="MOLYBDATE-BINDING PROTEIN MOLA"/>
    <property type="match status" value="1"/>
</dbReference>
<dbReference type="Pfam" id="PF01497">
    <property type="entry name" value="Peripla_BP_2"/>
    <property type="match status" value="1"/>
</dbReference>
<feature type="coiled-coil region" evidence="1">
    <location>
        <begin position="230"/>
        <end position="257"/>
    </location>
</feature>
<organism evidence="3 4">
    <name type="scientific">Spirosoma endophyticum</name>
    <dbReference type="NCBI Taxonomy" id="662367"/>
    <lineage>
        <taxon>Bacteria</taxon>
        <taxon>Pseudomonadati</taxon>
        <taxon>Bacteroidota</taxon>
        <taxon>Cytophagia</taxon>
        <taxon>Cytophagales</taxon>
        <taxon>Cytophagaceae</taxon>
        <taxon>Spirosoma</taxon>
    </lineage>
</organism>
<gene>
    <name evidence="3" type="ORF">SAMN05216167_101390</name>
</gene>
<dbReference type="Gene3D" id="3.40.50.1980">
    <property type="entry name" value="Nitrogenase molybdenum iron protein domain"/>
    <property type="match status" value="2"/>
</dbReference>
<keyword evidence="1" id="KW-0175">Coiled coil</keyword>
<dbReference type="EMBL" id="FOLQ01000001">
    <property type="protein sequence ID" value="SFC06886.1"/>
    <property type="molecule type" value="Genomic_DNA"/>
</dbReference>
<dbReference type="Proteomes" id="UP000198598">
    <property type="component" value="Unassembled WGS sequence"/>
</dbReference>
<dbReference type="PROSITE" id="PS50983">
    <property type="entry name" value="FE_B12_PBP"/>
    <property type="match status" value="1"/>
</dbReference>
<accession>A0A1I1G6D2</accession>
<name>A0A1I1G6D2_9BACT</name>